<proteinExistence type="inferred from homology"/>
<reference evidence="5" key="1">
    <citation type="submission" date="2021-11" db="EMBL/GenBank/DDBJ databases">
        <authorList>
            <person name="Schell T."/>
        </authorList>
    </citation>
    <scope>NUCLEOTIDE SEQUENCE</scope>
    <source>
        <strain evidence="5">M5</strain>
    </source>
</reference>
<keyword evidence="3" id="KW-0472">Membrane</keyword>
<accession>A0A8J2WJU0</accession>
<keyword evidence="6" id="KW-1185">Reference proteome</keyword>
<dbReference type="PANTHER" id="PTHR43245">
    <property type="entry name" value="BIFUNCTIONAL POLYMYXIN RESISTANCE PROTEIN ARNA"/>
    <property type="match status" value="1"/>
</dbReference>
<dbReference type="AlphaFoldDB" id="A0A8J2WJU0"/>
<evidence type="ECO:0000256" key="3">
    <source>
        <dbReference type="SAM" id="Phobius"/>
    </source>
</evidence>
<keyword evidence="2" id="KW-0560">Oxidoreductase</keyword>
<comment type="similarity">
    <text evidence="1">Belongs to the 3-beta-HSD family.</text>
</comment>
<dbReference type="InterPro" id="IPR050177">
    <property type="entry name" value="Lipid_A_modif_metabolic_enz"/>
</dbReference>
<organism evidence="5 6">
    <name type="scientific">Daphnia galeata</name>
    <dbReference type="NCBI Taxonomy" id="27404"/>
    <lineage>
        <taxon>Eukaryota</taxon>
        <taxon>Metazoa</taxon>
        <taxon>Ecdysozoa</taxon>
        <taxon>Arthropoda</taxon>
        <taxon>Crustacea</taxon>
        <taxon>Branchiopoda</taxon>
        <taxon>Diplostraca</taxon>
        <taxon>Cladocera</taxon>
        <taxon>Anomopoda</taxon>
        <taxon>Daphniidae</taxon>
        <taxon>Daphnia</taxon>
    </lineage>
</organism>
<sequence length="472" mass="53789">MLVVVSFEHLSKFLFLCQRSDPASVPAYRGSYPQSRPGYPDQHSSCCNLQLIADSSNEKWRPFNGLDNGVFDTLSHHIKYVYKPVQCYQSYHFSMDSQLTHKFLIVGGGGYIGFHVGLRLLQLRHEVILFDMNYPSKKWDPNIKVSSMSQNINGETSEVISCTHGTMKFVKGDVRDINLLLQITQHVTCVIHTASYGMSGREQMPPYFDKVEQVNINGTRNVIEACAINECKGLVYTSTYNVVFGGDAILNGDESLPYFPLHRHVDHYSRTKSIAEQLVLTSNGRGDLQTCALRLAGVIGRGESRHLPRVLDAIRKGWVRFNYFDEHGGKVDFIGLDNVVQGHVKAALKLTDPDRKNPGIGGQAFFLSDGRPVNNLEYFKPLIEHYDQPFPTTKLPMWFMYFLVFLVHFIYTAVYQFIDFTPFLTPAELFKTGVTHYFSVDKARKQLDYQPERPNDLSEIIRDLSDQPRQFS</sequence>
<dbReference type="FunFam" id="3.40.50.720:FF:000870">
    <property type="entry name" value="Steroid dehydrogenase"/>
    <property type="match status" value="1"/>
</dbReference>
<protein>
    <recommendedName>
        <fullName evidence="4">3-beta hydroxysteroid dehydrogenase/isomerase domain-containing protein</fullName>
    </recommendedName>
</protein>
<gene>
    <name evidence="5" type="ORF">DGAL_LOCUS3559</name>
</gene>
<feature type="domain" description="3-beta hydroxysteroid dehydrogenase/isomerase" evidence="4">
    <location>
        <begin position="104"/>
        <end position="390"/>
    </location>
</feature>
<evidence type="ECO:0000313" key="6">
    <source>
        <dbReference type="Proteomes" id="UP000789390"/>
    </source>
</evidence>
<dbReference type="InterPro" id="IPR002225">
    <property type="entry name" value="3Beta_OHSteriod_DH/Estase"/>
</dbReference>
<dbReference type="GO" id="GO:0006694">
    <property type="term" value="P:steroid biosynthetic process"/>
    <property type="evidence" value="ECO:0007669"/>
    <property type="project" value="InterPro"/>
</dbReference>
<dbReference type="EMBL" id="CAKKLH010000055">
    <property type="protein sequence ID" value="CAH0101231.1"/>
    <property type="molecule type" value="Genomic_DNA"/>
</dbReference>
<keyword evidence="3" id="KW-1133">Transmembrane helix</keyword>
<evidence type="ECO:0000259" key="4">
    <source>
        <dbReference type="Pfam" id="PF01073"/>
    </source>
</evidence>
<dbReference type="Proteomes" id="UP000789390">
    <property type="component" value="Unassembled WGS sequence"/>
</dbReference>
<comment type="caution">
    <text evidence="5">The sequence shown here is derived from an EMBL/GenBank/DDBJ whole genome shotgun (WGS) entry which is preliminary data.</text>
</comment>
<evidence type="ECO:0000256" key="1">
    <source>
        <dbReference type="ARBA" id="ARBA00009219"/>
    </source>
</evidence>
<dbReference type="Gene3D" id="3.40.50.720">
    <property type="entry name" value="NAD(P)-binding Rossmann-like Domain"/>
    <property type="match status" value="1"/>
</dbReference>
<keyword evidence="3" id="KW-0812">Transmembrane</keyword>
<dbReference type="GO" id="GO:0016616">
    <property type="term" value="F:oxidoreductase activity, acting on the CH-OH group of donors, NAD or NADP as acceptor"/>
    <property type="evidence" value="ECO:0007669"/>
    <property type="project" value="InterPro"/>
</dbReference>
<dbReference type="OrthoDB" id="2735536at2759"/>
<evidence type="ECO:0000313" key="5">
    <source>
        <dbReference type="EMBL" id="CAH0101231.1"/>
    </source>
</evidence>
<evidence type="ECO:0000256" key="2">
    <source>
        <dbReference type="ARBA" id="ARBA00023002"/>
    </source>
</evidence>
<dbReference type="Pfam" id="PF01073">
    <property type="entry name" value="3Beta_HSD"/>
    <property type="match status" value="1"/>
</dbReference>
<dbReference type="SUPFAM" id="SSF51735">
    <property type="entry name" value="NAD(P)-binding Rossmann-fold domains"/>
    <property type="match status" value="1"/>
</dbReference>
<dbReference type="InterPro" id="IPR036291">
    <property type="entry name" value="NAD(P)-bd_dom_sf"/>
</dbReference>
<dbReference type="PANTHER" id="PTHR43245:SF51">
    <property type="entry name" value="SHORT CHAIN DEHYDROGENASE_REDUCTASE FAMILY 42E, MEMBER 2"/>
    <property type="match status" value="1"/>
</dbReference>
<feature type="transmembrane region" description="Helical" evidence="3">
    <location>
        <begin position="398"/>
        <end position="418"/>
    </location>
</feature>
<name>A0A8J2WJU0_9CRUS</name>